<feature type="compositionally biased region" description="Low complexity" evidence="1">
    <location>
        <begin position="1"/>
        <end position="11"/>
    </location>
</feature>
<feature type="compositionally biased region" description="Low complexity" evidence="1">
    <location>
        <begin position="74"/>
        <end position="86"/>
    </location>
</feature>
<dbReference type="EMBL" id="JBBEGN010000008">
    <property type="protein sequence ID" value="MEJ2869646.1"/>
    <property type="molecule type" value="Genomic_DNA"/>
</dbReference>
<protein>
    <submittedName>
        <fullName evidence="2">Uncharacterized protein</fullName>
    </submittedName>
</protein>
<gene>
    <name evidence="2" type="ORF">WCD74_17870</name>
</gene>
<sequence>MPVNDAGAAGRDGAGCEPGSDGCTTGRAGGRPVPEVPAGRAGGGGTDGGGCSAVGPEEPRVREPVSSPAPPPRVSGAAAGPNAAAGARKDEDDSAFGKPTGGEGGAGSSAGRGRKISP</sequence>
<evidence type="ECO:0000313" key="2">
    <source>
        <dbReference type="EMBL" id="MEJ2869646.1"/>
    </source>
</evidence>
<reference evidence="2 3" key="1">
    <citation type="submission" date="2024-03" db="EMBL/GenBank/DDBJ databases">
        <title>Actinomycetospora sp. OC33-EN08, a novel actinomycete isolated from wild orchid (Aerides multiflora).</title>
        <authorList>
            <person name="Suriyachadkun C."/>
        </authorList>
    </citation>
    <scope>NUCLEOTIDE SEQUENCE [LARGE SCALE GENOMIC DNA]</scope>
    <source>
        <strain evidence="2 3">OC33-EN08</strain>
    </source>
</reference>
<dbReference type="Proteomes" id="UP001385809">
    <property type="component" value="Unassembled WGS sequence"/>
</dbReference>
<evidence type="ECO:0000256" key="1">
    <source>
        <dbReference type="SAM" id="MobiDB-lite"/>
    </source>
</evidence>
<name>A0ABU8MRT7_9PSEU</name>
<keyword evidence="3" id="KW-1185">Reference proteome</keyword>
<accession>A0ABU8MRT7</accession>
<dbReference type="RefSeq" id="WP_337696216.1">
    <property type="nucleotide sequence ID" value="NZ_JBBEGN010000008.1"/>
</dbReference>
<evidence type="ECO:0000313" key="3">
    <source>
        <dbReference type="Proteomes" id="UP001385809"/>
    </source>
</evidence>
<feature type="compositionally biased region" description="Gly residues" evidence="1">
    <location>
        <begin position="40"/>
        <end position="52"/>
    </location>
</feature>
<proteinExistence type="predicted"/>
<comment type="caution">
    <text evidence="2">The sequence shown here is derived from an EMBL/GenBank/DDBJ whole genome shotgun (WGS) entry which is preliminary data.</text>
</comment>
<organism evidence="2 3">
    <name type="scientific">Actinomycetospora aurantiaca</name>
    <dbReference type="NCBI Taxonomy" id="3129233"/>
    <lineage>
        <taxon>Bacteria</taxon>
        <taxon>Bacillati</taxon>
        <taxon>Actinomycetota</taxon>
        <taxon>Actinomycetes</taxon>
        <taxon>Pseudonocardiales</taxon>
        <taxon>Pseudonocardiaceae</taxon>
        <taxon>Actinomycetospora</taxon>
    </lineage>
</organism>
<feature type="region of interest" description="Disordered" evidence="1">
    <location>
        <begin position="1"/>
        <end position="118"/>
    </location>
</feature>
<feature type="compositionally biased region" description="Gly residues" evidence="1">
    <location>
        <begin position="99"/>
        <end position="110"/>
    </location>
</feature>